<dbReference type="GeneID" id="39602258"/>
<accession>A0A443HQR4</accession>
<evidence type="ECO:0000256" key="2">
    <source>
        <dbReference type="SAM" id="Phobius"/>
    </source>
</evidence>
<keyword evidence="4" id="KW-1185">Reference proteome</keyword>
<dbReference type="AlphaFoldDB" id="A0A443HQR4"/>
<evidence type="ECO:0000256" key="1">
    <source>
        <dbReference type="SAM" id="MobiDB-lite"/>
    </source>
</evidence>
<reference evidence="3 4" key="1">
    <citation type="journal article" date="2018" name="Front. Microbiol.">
        <title>Genomic and genetic insights into a cosmopolitan fungus, Paecilomyces variotii (Eurotiales).</title>
        <authorList>
            <person name="Urquhart A.S."/>
            <person name="Mondo S.J."/>
            <person name="Makela M.R."/>
            <person name="Hane J.K."/>
            <person name="Wiebenga A."/>
            <person name="He G."/>
            <person name="Mihaltcheva S."/>
            <person name="Pangilinan J."/>
            <person name="Lipzen A."/>
            <person name="Barry K."/>
            <person name="de Vries R.P."/>
            <person name="Grigoriev I.V."/>
            <person name="Idnurm A."/>
        </authorList>
    </citation>
    <scope>NUCLEOTIDE SEQUENCE [LARGE SCALE GENOMIC DNA]</scope>
    <source>
        <strain evidence="3 4">CBS 101075</strain>
    </source>
</reference>
<keyword evidence="2" id="KW-0472">Membrane</keyword>
<feature type="transmembrane region" description="Helical" evidence="2">
    <location>
        <begin position="6"/>
        <end position="25"/>
    </location>
</feature>
<feature type="compositionally biased region" description="Low complexity" evidence="1">
    <location>
        <begin position="38"/>
        <end position="52"/>
    </location>
</feature>
<organism evidence="3 4">
    <name type="scientific">Byssochlamys spectabilis</name>
    <name type="common">Paecilomyces variotii</name>
    <dbReference type="NCBI Taxonomy" id="264951"/>
    <lineage>
        <taxon>Eukaryota</taxon>
        <taxon>Fungi</taxon>
        <taxon>Dikarya</taxon>
        <taxon>Ascomycota</taxon>
        <taxon>Pezizomycotina</taxon>
        <taxon>Eurotiomycetes</taxon>
        <taxon>Eurotiomycetidae</taxon>
        <taxon>Eurotiales</taxon>
        <taxon>Thermoascaceae</taxon>
        <taxon>Paecilomyces</taxon>
    </lineage>
</organism>
<keyword evidence="2" id="KW-0812">Transmembrane</keyword>
<feature type="region of interest" description="Disordered" evidence="1">
    <location>
        <begin position="35"/>
        <end position="63"/>
    </location>
</feature>
<protein>
    <submittedName>
        <fullName evidence="3">Uncharacterized protein</fullName>
    </submittedName>
</protein>
<feature type="region of interest" description="Disordered" evidence="1">
    <location>
        <begin position="86"/>
        <end position="126"/>
    </location>
</feature>
<evidence type="ECO:0000313" key="3">
    <source>
        <dbReference type="EMBL" id="RWQ94120.1"/>
    </source>
</evidence>
<proteinExistence type="predicted"/>
<name>A0A443HQR4_BYSSP</name>
<keyword evidence="2" id="KW-1133">Transmembrane helix</keyword>
<sequence length="126" mass="13766">MGSAVSVCPSGWLAGLALFCFVRFWNVPRRDPSKRLVAGSDAAASSSSFSSSRPPQRQRKPFVLSGRLSVETHFLCLVQVREERLSQRGDETSELDVGGEDAGDRTANEPGQEQDRRSVRNGEGAR</sequence>
<dbReference type="Proteomes" id="UP000283841">
    <property type="component" value="Unassembled WGS sequence"/>
</dbReference>
<feature type="compositionally biased region" description="Acidic residues" evidence="1">
    <location>
        <begin position="92"/>
        <end position="101"/>
    </location>
</feature>
<evidence type="ECO:0000313" key="4">
    <source>
        <dbReference type="Proteomes" id="UP000283841"/>
    </source>
</evidence>
<dbReference type="RefSeq" id="XP_028483765.1">
    <property type="nucleotide sequence ID" value="XM_028632981.1"/>
</dbReference>
<comment type="caution">
    <text evidence="3">The sequence shown here is derived from an EMBL/GenBank/DDBJ whole genome shotgun (WGS) entry which is preliminary data.</text>
</comment>
<dbReference type="VEuPathDB" id="FungiDB:C8Q69DRAFT_508463"/>
<dbReference type="EMBL" id="RCNU01000008">
    <property type="protein sequence ID" value="RWQ94120.1"/>
    <property type="molecule type" value="Genomic_DNA"/>
</dbReference>
<feature type="compositionally biased region" description="Basic and acidic residues" evidence="1">
    <location>
        <begin position="102"/>
        <end position="126"/>
    </location>
</feature>
<gene>
    <name evidence="3" type="ORF">C8Q69DRAFT_508463</name>
</gene>